<gene>
    <name evidence="1" type="ORF">FYJ39_14970</name>
</gene>
<reference evidence="1 2" key="1">
    <citation type="submission" date="2019-08" db="EMBL/GenBank/DDBJ databases">
        <title>In-depth cultivation of the pig gut microbiome towards novel bacterial diversity and tailored functional studies.</title>
        <authorList>
            <person name="Wylensek D."/>
            <person name="Hitch T.C.A."/>
            <person name="Clavel T."/>
        </authorList>
    </citation>
    <scope>NUCLEOTIDE SEQUENCE [LARGE SCALE GENOMIC DNA]</scope>
    <source>
        <strain evidence="1 2">WCA-389-WT-23D1</strain>
    </source>
</reference>
<dbReference type="EMBL" id="VUMD01000015">
    <property type="protein sequence ID" value="MSS37830.1"/>
    <property type="molecule type" value="Genomic_DNA"/>
</dbReference>
<sequence>MEEKRLAEAYDQRVEEMDAYMKKAGVLSREFDNDLVWRLIQTVKVVNQNKIEIQFRSGIVMVQRLDVWGN</sequence>
<proteinExistence type="predicted"/>
<dbReference type="Proteomes" id="UP000429958">
    <property type="component" value="Unassembled WGS sequence"/>
</dbReference>
<keyword evidence="2" id="KW-1185">Reference proteome</keyword>
<dbReference type="RefSeq" id="WP_154473277.1">
    <property type="nucleotide sequence ID" value="NZ_VUMD01000015.1"/>
</dbReference>
<evidence type="ECO:0000313" key="2">
    <source>
        <dbReference type="Proteomes" id="UP000429958"/>
    </source>
</evidence>
<protein>
    <submittedName>
        <fullName evidence="1">Uncharacterized protein</fullName>
    </submittedName>
</protein>
<accession>A0A7X2NMW4</accession>
<evidence type="ECO:0000313" key="1">
    <source>
        <dbReference type="EMBL" id="MSS37830.1"/>
    </source>
</evidence>
<organism evidence="1 2">
    <name type="scientific">Clostridium porci</name>
    <dbReference type="NCBI Taxonomy" id="2605778"/>
    <lineage>
        <taxon>Bacteria</taxon>
        <taxon>Bacillati</taxon>
        <taxon>Bacillota</taxon>
        <taxon>Clostridia</taxon>
        <taxon>Eubacteriales</taxon>
        <taxon>Clostridiaceae</taxon>
        <taxon>Clostridium</taxon>
    </lineage>
</organism>
<dbReference type="AlphaFoldDB" id="A0A7X2NMW4"/>
<name>A0A7X2NMW4_9CLOT</name>
<comment type="caution">
    <text evidence="1">The sequence shown here is derived from an EMBL/GenBank/DDBJ whole genome shotgun (WGS) entry which is preliminary data.</text>
</comment>